<dbReference type="PANTHER" id="PTHR43265">
    <property type="entry name" value="ESTERASE ESTD"/>
    <property type="match status" value="1"/>
</dbReference>
<keyword evidence="1 3" id="KW-0378">Hydrolase</keyword>
<protein>
    <submittedName>
        <fullName evidence="3">Alpha/beta hydrolase</fullName>
    </submittedName>
</protein>
<dbReference type="PROSITE" id="PS00708">
    <property type="entry name" value="PRO_ENDOPEP_SER"/>
    <property type="match status" value="1"/>
</dbReference>
<evidence type="ECO:0000256" key="1">
    <source>
        <dbReference type="ARBA" id="ARBA00022801"/>
    </source>
</evidence>
<accession>A0A848J857</accession>
<dbReference type="SUPFAM" id="SSF53474">
    <property type="entry name" value="alpha/beta-Hydrolases"/>
    <property type="match status" value="1"/>
</dbReference>
<organism evidence="3 4">
    <name type="scientific">Marinigracilibium pacificum</name>
    <dbReference type="NCBI Taxonomy" id="2729599"/>
    <lineage>
        <taxon>Bacteria</taxon>
        <taxon>Pseudomonadati</taxon>
        <taxon>Bacteroidota</taxon>
        <taxon>Cytophagia</taxon>
        <taxon>Cytophagales</taxon>
        <taxon>Flammeovirgaceae</taxon>
        <taxon>Marinigracilibium</taxon>
    </lineage>
</organism>
<comment type="caution">
    <text evidence="3">The sequence shown here is derived from an EMBL/GenBank/DDBJ whole genome shotgun (WGS) entry which is preliminary data.</text>
</comment>
<name>A0A848J857_9BACT</name>
<keyword evidence="4" id="KW-1185">Reference proteome</keyword>
<reference evidence="3 4" key="1">
    <citation type="submission" date="2020-04" db="EMBL/GenBank/DDBJ databases">
        <title>Flammeovirgaceae bacterium KN852 isolated from deep sea.</title>
        <authorList>
            <person name="Zhang D.-C."/>
        </authorList>
    </citation>
    <scope>NUCLEOTIDE SEQUENCE [LARGE SCALE GENOMIC DNA]</scope>
    <source>
        <strain evidence="3 4">KN852</strain>
    </source>
</reference>
<dbReference type="InterPro" id="IPR029058">
    <property type="entry name" value="AB_hydrolase_fold"/>
</dbReference>
<evidence type="ECO:0000259" key="2">
    <source>
        <dbReference type="Pfam" id="PF12146"/>
    </source>
</evidence>
<dbReference type="InterPro" id="IPR022742">
    <property type="entry name" value="Hydrolase_4"/>
</dbReference>
<proteinExistence type="predicted"/>
<evidence type="ECO:0000313" key="3">
    <source>
        <dbReference type="EMBL" id="NMM50670.1"/>
    </source>
</evidence>
<sequence length="368" mass="40714">MRNLILLIISFLAIISTIAQETKNFKRPQEPQKPYPYLSEDVTFHNQKADITLSGTLTLPKNKTDFQTVILISGSSPHTRDEDIAGHKPFLVIADHLTKNGIGVLRFDDRGVGNSEGKYKTAAYNDRISDVLSAFDYLKARKDINSNKIGLIGHSEGGLIAAMTAEKSQDVGFIILMAAPGLTGYDMILLRTEKSNKQAGKSPTEINKETILLKGIFEVIMKSDNLDESKIALTDSLQNQLKTNPAQFPKGLKAEDLDLMVGTFSAPWFQRILKSDPSASLRNVECPVLAINGRNDKQILPKENLGAIRQALEQGENTSFAIREISGLNHMFQESESGLVDEFSIIEQTFSPIALDVVTNWIKDNSKH</sequence>
<gene>
    <name evidence="3" type="ORF">HH304_19830</name>
</gene>
<dbReference type="InterPro" id="IPR053145">
    <property type="entry name" value="AB_hydrolase_Est10"/>
</dbReference>
<evidence type="ECO:0000313" key="4">
    <source>
        <dbReference type="Proteomes" id="UP000559010"/>
    </source>
</evidence>
<dbReference type="GO" id="GO:0004252">
    <property type="term" value="F:serine-type endopeptidase activity"/>
    <property type="evidence" value="ECO:0007669"/>
    <property type="project" value="InterPro"/>
</dbReference>
<dbReference type="AlphaFoldDB" id="A0A848J857"/>
<dbReference type="EMBL" id="JABBNU010000015">
    <property type="protein sequence ID" value="NMM50670.1"/>
    <property type="molecule type" value="Genomic_DNA"/>
</dbReference>
<dbReference type="GO" id="GO:0006508">
    <property type="term" value="P:proteolysis"/>
    <property type="evidence" value="ECO:0007669"/>
    <property type="project" value="InterPro"/>
</dbReference>
<feature type="domain" description="Serine aminopeptidase S33" evidence="2">
    <location>
        <begin position="93"/>
        <end position="331"/>
    </location>
</feature>
<dbReference type="Pfam" id="PF12146">
    <property type="entry name" value="Hydrolase_4"/>
    <property type="match status" value="1"/>
</dbReference>
<dbReference type="PANTHER" id="PTHR43265:SF1">
    <property type="entry name" value="ESTERASE ESTD"/>
    <property type="match status" value="1"/>
</dbReference>
<dbReference type="Proteomes" id="UP000559010">
    <property type="component" value="Unassembled WGS sequence"/>
</dbReference>
<dbReference type="GO" id="GO:0052689">
    <property type="term" value="F:carboxylic ester hydrolase activity"/>
    <property type="evidence" value="ECO:0007669"/>
    <property type="project" value="TreeGrafter"/>
</dbReference>
<dbReference type="RefSeq" id="WP_169685038.1">
    <property type="nucleotide sequence ID" value="NZ_JABBNU010000015.1"/>
</dbReference>
<dbReference type="Gene3D" id="3.40.50.1820">
    <property type="entry name" value="alpha/beta hydrolase"/>
    <property type="match status" value="1"/>
</dbReference>
<dbReference type="InterPro" id="IPR002471">
    <property type="entry name" value="Pept_S9_AS"/>
</dbReference>